<gene>
    <name evidence="2" type="ORF">B0H16DRAFT_1739817</name>
</gene>
<accession>A0AAD7HFU9</accession>
<evidence type="ECO:0000313" key="2">
    <source>
        <dbReference type="EMBL" id="KAJ7718830.1"/>
    </source>
</evidence>
<sequence length="189" mass="20137">MLYNAASHPPGTPVLDPSTASRPSCIESVVAIAFRCESLHPDHHGISQHPVQYHLAFNFGGNVECIGGIAFRAESLHPGHHSIVQHPVQYPLTFSFGGNGECTGGIAFRPESLYPGHHIVAQQPVQHPLTFSFGGNVECIGGIAPNPSIEVTETFPSTRYNAPSQPVGIMTPGASTAVRAVLITLFSFF</sequence>
<evidence type="ECO:0000256" key="1">
    <source>
        <dbReference type="SAM" id="MobiDB-lite"/>
    </source>
</evidence>
<name>A0AAD7HFU9_9AGAR</name>
<organism evidence="2 3">
    <name type="scientific">Mycena metata</name>
    <dbReference type="NCBI Taxonomy" id="1033252"/>
    <lineage>
        <taxon>Eukaryota</taxon>
        <taxon>Fungi</taxon>
        <taxon>Dikarya</taxon>
        <taxon>Basidiomycota</taxon>
        <taxon>Agaricomycotina</taxon>
        <taxon>Agaricomycetes</taxon>
        <taxon>Agaricomycetidae</taxon>
        <taxon>Agaricales</taxon>
        <taxon>Marasmiineae</taxon>
        <taxon>Mycenaceae</taxon>
        <taxon>Mycena</taxon>
    </lineage>
</organism>
<reference evidence="2" key="1">
    <citation type="submission" date="2023-03" db="EMBL/GenBank/DDBJ databases">
        <title>Massive genome expansion in bonnet fungi (Mycena s.s.) driven by repeated elements and novel gene families across ecological guilds.</title>
        <authorList>
            <consortium name="Lawrence Berkeley National Laboratory"/>
            <person name="Harder C.B."/>
            <person name="Miyauchi S."/>
            <person name="Viragh M."/>
            <person name="Kuo A."/>
            <person name="Thoen E."/>
            <person name="Andreopoulos B."/>
            <person name="Lu D."/>
            <person name="Skrede I."/>
            <person name="Drula E."/>
            <person name="Henrissat B."/>
            <person name="Morin E."/>
            <person name="Kohler A."/>
            <person name="Barry K."/>
            <person name="LaButti K."/>
            <person name="Morin E."/>
            <person name="Salamov A."/>
            <person name="Lipzen A."/>
            <person name="Mereny Z."/>
            <person name="Hegedus B."/>
            <person name="Baldrian P."/>
            <person name="Stursova M."/>
            <person name="Weitz H."/>
            <person name="Taylor A."/>
            <person name="Grigoriev I.V."/>
            <person name="Nagy L.G."/>
            <person name="Martin F."/>
            <person name="Kauserud H."/>
        </authorList>
    </citation>
    <scope>NUCLEOTIDE SEQUENCE</scope>
    <source>
        <strain evidence="2">CBHHK182m</strain>
    </source>
</reference>
<protein>
    <submittedName>
        <fullName evidence="2">Uncharacterized protein</fullName>
    </submittedName>
</protein>
<dbReference type="Proteomes" id="UP001215598">
    <property type="component" value="Unassembled WGS sequence"/>
</dbReference>
<dbReference type="AlphaFoldDB" id="A0AAD7HFU9"/>
<feature type="region of interest" description="Disordered" evidence="1">
    <location>
        <begin position="1"/>
        <end position="21"/>
    </location>
</feature>
<dbReference type="EMBL" id="JARKIB010000260">
    <property type="protein sequence ID" value="KAJ7718830.1"/>
    <property type="molecule type" value="Genomic_DNA"/>
</dbReference>
<proteinExistence type="predicted"/>
<comment type="caution">
    <text evidence="2">The sequence shown here is derived from an EMBL/GenBank/DDBJ whole genome shotgun (WGS) entry which is preliminary data.</text>
</comment>
<evidence type="ECO:0000313" key="3">
    <source>
        <dbReference type="Proteomes" id="UP001215598"/>
    </source>
</evidence>
<keyword evidence="3" id="KW-1185">Reference proteome</keyword>